<dbReference type="EMBL" id="MQWD01000001">
    <property type="protein sequence ID" value="PAP77857.1"/>
    <property type="molecule type" value="Genomic_DNA"/>
</dbReference>
<sequence>MPFRPLLALLVLVLAGCELSGDAPVDAPSSPTARSVSDARSEPSGGSTEAGGLDLVLPTENGALFNDAPDKFYMGLNMTVDSLRPEKWEGGQYGFVRDPVPTIFGQRTFRRVHEGVDIAPVGRDAQGEPIDTVFAIDRGRVAYANMSAGASSYGKYVVVEHEWSGSPIYSLYAHLSEVFVSEGEAVAQGAQLGKMGYTGRGLGRARAHTHLEIAFMVNEHEPLWFAAYFGSNDLHGRFFGTNLAGVPPAELYLALRENPGLTFPEYVRSLDEGYVVDLPGGKPLDLLERYPWLGEEAAAANPADVPAWRIAFTQEGAPIRVEVGPEPVDRPTVEGVSLGIWLTDGSTNRMLQRRGISYEPARRGYSYFALYATTAEGAPRW</sequence>
<dbReference type="PROSITE" id="PS51257">
    <property type="entry name" value="PROKAR_LIPOPROTEIN"/>
    <property type="match status" value="1"/>
</dbReference>
<name>A0A271J3I8_9BACT</name>
<dbReference type="GO" id="GO:0004222">
    <property type="term" value="F:metalloendopeptidase activity"/>
    <property type="evidence" value="ECO:0007669"/>
    <property type="project" value="TreeGrafter"/>
</dbReference>
<dbReference type="AlphaFoldDB" id="A0A271J3I8"/>
<dbReference type="PANTHER" id="PTHR21666">
    <property type="entry name" value="PEPTIDASE-RELATED"/>
    <property type="match status" value="1"/>
</dbReference>
<evidence type="ECO:0000259" key="3">
    <source>
        <dbReference type="Pfam" id="PF01551"/>
    </source>
</evidence>
<reference evidence="4 5" key="1">
    <citation type="submission" date="2016-11" db="EMBL/GenBank/DDBJ databases">
        <title>Study of marine rhodopsin-containing bacteria.</title>
        <authorList>
            <person name="Yoshizawa S."/>
            <person name="Kumagai Y."/>
            <person name="Kogure K."/>
        </authorList>
    </citation>
    <scope>NUCLEOTIDE SEQUENCE [LARGE SCALE GENOMIC DNA]</scope>
    <source>
        <strain evidence="4 5">SAORIC-28</strain>
    </source>
</reference>
<dbReference type="InterPro" id="IPR011055">
    <property type="entry name" value="Dup_hybrid_motif"/>
</dbReference>
<evidence type="ECO:0000256" key="2">
    <source>
        <dbReference type="SAM" id="SignalP"/>
    </source>
</evidence>
<dbReference type="PANTHER" id="PTHR21666:SF270">
    <property type="entry name" value="MUREIN HYDROLASE ACTIVATOR ENVC"/>
    <property type="match status" value="1"/>
</dbReference>
<evidence type="ECO:0000313" key="5">
    <source>
        <dbReference type="Proteomes" id="UP000216339"/>
    </source>
</evidence>
<protein>
    <recommendedName>
        <fullName evidence="3">M23ase beta-sheet core domain-containing protein</fullName>
    </recommendedName>
</protein>
<feature type="signal peptide" evidence="2">
    <location>
        <begin position="1"/>
        <end position="20"/>
    </location>
</feature>
<dbReference type="RefSeq" id="WP_179299691.1">
    <property type="nucleotide sequence ID" value="NZ_MQWD01000001.1"/>
</dbReference>
<feature type="chain" id="PRO_5012402489" description="M23ase beta-sheet core domain-containing protein" evidence="2">
    <location>
        <begin position="21"/>
        <end position="381"/>
    </location>
</feature>
<evidence type="ECO:0000256" key="1">
    <source>
        <dbReference type="SAM" id="MobiDB-lite"/>
    </source>
</evidence>
<dbReference type="InterPro" id="IPR016047">
    <property type="entry name" value="M23ase_b-sheet_dom"/>
</dbReference>
<dbReference type="CDD" id="cd12797">
    <property type="entry name" value="M23_peptidase"/>
    <property type="match status" value="1"/>
</dbReference>
<comment type="caution">
    <text evidence="4">The sequence shown here is derived from an EMBL/GenBank/DDBJ whole genome shotgun (WGS) entry which is preliminary data.</text>
</comment>
<proteinExistence type="predicted"/>
<keyword evidence="2" id="KW-0732">Signal</keyword>
<keyword evidence="5" id="KW-1185">Reference proteome</keyword>
<dbReference type="Proteomes" id="UP000216339">
    <property type="component" value="Unassembled WGS sequence"/>
</dbReference>
<feature type="region of interest" description="Disordered" evidence="1">
    <location>
        <begin position="23"/>
        <end position="53"/>
    </location>
</feature>
<dbReference type="Pfam" id="PF01551">
    <property type="entry name" value="Peptidase_M23"/>
    <property type="match status" value="1"/>
</dbReference>
<dbReference type="InterPro" id="IPR050570">
    <property type="entry name" value="Cell_wall_metabolism_enzyme"/>
</dbReference>
<accession>A0A271J3I8</accession>
<dbReference type="Gene3D" id="2.70.70.10">
    <property type="entry name" value="Glucose Permease (Domain IIA)"/>
    <property type="match status" value="1"/>
</dbReference>
<evidence type="ECO:0000313" key="4">
    <source>
        <dbReference type="EMBL" id="PAP77857.1"/>
    </source>
</evidence>
<dbReference type="SUPFAM" id="SSF51261">
    <property type="entry name" value="Duplicated hybrid motif"/>
    <property type="match status" value="1"/>
</dbReference>
<gene>
    <name evidence="4" type="ORF">BSZ37_16120</name>
</gene>
<organism evidence="4 5">
    <name type="scientific">Rubrivirga marina</name>
    <dbReference type="NCBI Taxonomy" id="1196024"/>
    <lineage>
        <taxon>Bacteria</taxon>
        <taxon>Pseudomonadati</taxon>
        <taxon>Rhodothermota</taxon>
        <taxon>Rhodothermia</taxon>
        <taxon>Rhodothermales</taxon>
        <taxon>Rubricoccaceae</taxon>
        <taxon>Rubrivirga</taxon>
    </lineage>
</organism>
<feature type="domain" description="M23ase beta-sheet core" evidence="3">
    <location>
        <begin position="112"/>
        <end position="214"/>
    </location>
</feature>